<sequence>MLSIAINDEQHKGVIITKGAVEEVLNKCTHLELPDQGTVNATESGYQAVLGMAKQLNSQGLRLIAIAIKPFPQISDIGLETHDENDLTFVGFCTFLDPPKEDAADAIAALKEHGVNVKILTGDAPEVTFKVARDIGLITQEERFDDAVLSGKVLAGMTKAELATALDRIVIFAKLSPCQKLEVVQALRASGKVTGFLGDGVNDALALRGADVGISVDSGTEIAKDAAAIILLEKDLKCVVEGVHLGRVTLIQTLKYIKIAASSNFGNVFSVLVASAWLPYLPMTPLQILLQNLLYDLSQASIPWDNVDPEMTRLPRSWEHRSILKFMICFGPTSSIFDIVTFSTNWWLFGIRDVNNAWRVSQAQ</sequence>
<evidence type="ECO:0000313" key="1">
    <source>
        <dbReference type="EMBL" id="KAJ9126259.1"/>
    </source>
</evidence>
<name>A0ACC2XS01_9TREE</name>
<evidence type="ECO:0000313" key="2">
    <source>
        <dbReference type="Proteomes" id="UP001234202"/>
    </source>
</evidence>
<accession>A0ACC2XS01</accession>
<dbReference type="EMBL" id="JASBWV010000005">
    <property type="protein sequence ID" value="KAJ9126259.1"/>
    <property type="molecule type" value="Genomic_DNA"/>
</dbReference>
<keyword evidence="2" id="KW-1185">Reference proteome</keyword>
<proteinExistence type="predicted"/>
<dbReference type="Proteomes" id="UP001234202">
    <property type="component" value="Unassembled WGS sequence"/>
</dbReference>
<organism evidence="1 2">
    <name type="scientific">Naganishia onofrii</name>
    <dbReference type="NCBI Taxonomy" id="1851511"/>
    <lineage>
        <taxon>Eukaryota</taxon>
        <taxon>Fungi</taxon>
        <taxon>Dikarya</taxon>
        <taxon>Basidiomycota</taxon>
        <taxon>Agaricomycotina</taxon>
        <taxon>Tremellomycetes</taxon>
        <taxon>Filobasidiales</taxon>
        <taxon>Filobasidiaceae</taxon>
        <taxon>Naganishia</taxon>
    </lineage>
</organism>
<comment type="caution">
    <text evidence="1">The sequence shown here is derived from an EMBL/GenBank/DDBJ whole genome shotgun (WGS) entry which is preliminary data.</text>
</comment>
<gene>
    <name evidence="1" type="ORF">QFC24_001987</name>
</gene>
<protein>
    <submittedName>
        <fullName evidence="1">Uncharacterized protein</fullName>
    </submittedName>
</protein>
<reference evidence="1" key="1">
    <citation type="submission" date="2023-04" db="EMBL/GenBank/DDBJ databases">
        <title>Draft Genome sequencing of Naganishia species isolated from polar environments using Oxford Nanopore Technology.</title>
        <authorList>
            <person name="Leo P."/>
            <person name="Venkateswaran K."/>
        </authorList>
    </citation>
    <scope>NUCLEOTIDE SEQUENCE</scope>
    <source>
        <strain evidence="1">DBVPG 5303</strain>
    </source>
</reference>